<protein>
    <recommendedName>
        <fullName evidence="3">DUF2225 domain-containing protein</fullName>
    </recommendedName>
</protein>
<proteinExistence type="predicted"/>
<dbReference type="Gene3D" id="1.25.40.10">
    <property type="entry name" value="Tetratricopeptide repeat domain"/>
    <property type="match status" value="1"/>
</dbReference>
<evidence type="ECO:0008006" key="3">
    <source>
        <dbReference type="Google" id="ProtNLM"/>
    </source>
</evidence>
<dbReference type="AlphaFoldDB" id="U4R4U2"/>
<evidence type="ECO:0000313" key="2">
    <source>
        <dbReference type="Proteomes" id="UP000016860"/>
    </source>
</evidence>
<evidence type="ECO:0000313" key="1">
    <source>
        <dbReference type="EMBL" id="EPR13408.1"/>
    </source>
</evidence>
<reference evidence="1 2" key="1">
    <citation type="journal article" date="2013" name="Genome Announc.">
        <title>Draft Genome Sequence of the Cellulolytic Bacterium Clostridium papyrosolvens C7 (ATCC 700395).</title>
        <authorList>
            <person name="Zepeda V."/>
            <person name="Dassa B."/>
            <person name="Borovok I."/>
            <person name="Lamed R."/>
            <person name="Bayer E.A."/>
            <person name="Cate J.H."/>
        </authorList>
    </citation>
    <scope>NUCLEOTIDE SEQUENCE [LARGE SCALE GENOMIC DNA]</scope>
    <source>
        <strain evidence="1 2">C7</strain>
    </source>
</reference>
<dbReference type="Proteomes" id="UP000016860">
    <property type="component" value="Unassembled WGS sequence"/>
</dbReference>
<sequence length="236" mass="27515">MNDLLYNKKVICPVCNREIEVTKVKTKGCRVKSRDTDLCVYYEGINVLFYDVWVCEHCGYASLQDKFESIFTRDISVVRDKISSHWTRRSFLGERDVEHALEAFKLALLNLQVRKAKSSEIAKVCLRIAWLYRAKEDKKEIDFLTFAVDAYNEAYQKERFPLDKLDEYTCMYIIAELYRRIGKLNESVLWFSRIVSSSGARSNPKLIDMAREQYQLAKDQLAANEGSVETESLNNQ</sequence>
<comment type="caution">
    <text evidence="1">The sequence shown here is derived from an EMBL/GenBank/DDBJ whole genome shotgun (WGS) entry which is preliminary data.</text>
</comment>
<dbReference type="RefSeq" id="WP_020814768.1">
    <property type="nucleotide sequence ID" value="NZ_ATAY01000020.1"/>
</dbReference>
<dbReference type="Pfam" id="PF09986">
    <property type="entry name" value="DUF2225"/>
    <property type="match status" value="1"/>
</dbReference>
<organism evidence="1 2">
    <name type="scientific">Ruminiclostridium papyrosolvens C7</name>
    <dbReference type="NCBI Taxonomy" id="1330534"/>
    <lineage>
        <taxon>Bacteria</taxon>
        <taxon>Bacillati</taxon>
        <taxon>Bacillota</taxon>
        <taxon>Clostridia</taxon>
        <taxon>Eubacteriales</taxon>
        <taxon>Oscillospiraceae</taxon>
        <taxon>Ruminiclostridium</taxon>
    </lineage>
</organism>
<dbReference type="OrthoDB" id="9780343at2"/>
<name>U4R4U2_9FIRM</name>
<dbReference type="PATRIC" id="fig|1330534.3.peg.1184"/>
<dbReference type="STRING" id="1330534.L323_05935"/>
<dbReference type="EMBL" id="ATAY01000020">
    <property type="protein sequence ID" value="EPR13408.1"/>
    <property type="molecule type" value="Genomic_DNA"/>
</dbReference>
<dbReference type="InterPro" id="IPR018708">
    <property type="entry name" value="DUF2225"/>
</dbReference>
<accession>U4R4U2</accession>
<gene>
    <name evidence="1" type="ORF">L323_05935</name>
</gene>
<dbReference type="InterPro" id="IPR011990">
    <property type="entry name" value="TPR-like_helical_dom_sf"/>
</dbReference>